<organism evidence="15 16">
    <name type="scientific">Hydrogenoanaerobacterium saccharovorans</name>
    <dbReference type="NCBI Taxonomy" id="474960"/>
    <lineage>
        <taxon>Bacteria</taxon>
        <taxon>Bacillati</taxon>
        <taxon>Bacillota</taxon>
        <taxon>Clostridia</taxon>
        <taxon>Eubacteriales</taxon>
        <taxon>Oscillospiraceae</taxon>
        <taxon>Hydrogenoanaerobacterium</taxon>
    </lineage>
</organism>
<dbReference type="Gene3D" id="3.40.1280.10">
    <property type="match status" value="1"/>
</dbReference>
<keyword evidence="6 12" id="KW-0698">rRNA processing</keyword>
<keyword evidence="8 12" id="KW-0808">Transferase</keyword>
<dbReference type="GO" id="GO:0032259">
    <property type="term" value="P:methylation"/>
    <property type="evidence" value="ECO:0007669"/>
    <property type="project" value="UniProtKB-KW"/>
</dbReference>
<evidence type="ECO:0000256" key="8">
    <source>
        <dbReference type="ARBA" id="ARBA00022679"/>
    </source>
</evidence>
<dbReference type="NCBIfam" id="NF008692">
    <property type="entry name" value="PRK11713.1-5"/>
    <property type="match status" value="1"/>
</dbReference>
<dbReference type="NCBIfam" id="TIGR00046">
    <property type="entry name" value="RsmE family RNA methyltransferase"/>
    <property type="match status" value="1"/>
</dbReference>
<accession>A0ABS2GMB5</accession>
<protein>
    <recommendedName>
        <fullName evidence="4 12">Ribosomal RNA small subunit methyltransferase E</fullName>
        <ecNumber evidence="3 12">2.1.1.193</ecNumber>
    </recommendedName>
</protein>
<dbReference type="InterPro" id="IPR046887">
    <property type="entry name" value="RsmE_PUA-like"/>
</dbReference>
<comment type="subcellular location">
    <subcellularLocation>
        <location evidence="1 12">Cytoplasm</location>
    </subcellularLocation>
</comment>
<dbReference type="SUPFAM" id="SSF75217">
    <property type="entry name" value="alpha/beta knot"/>
    <property type="match status" value="1"/>
</dbReference>
<comment type="caution">
    <text evidence="15">The sequence shown here is derived from an EMBL/GenBank/DDBJ whole genome shotgun (WGS) entry which is preliminary data.</text>
</comment>
<keyword evidence="16" id="KW-1185">Reference proteome</keyword>
<evidence type="ECO:0000256" key="11">
    <source>
        <dbReference type="ARBA" id="ARBA00047944"/>
    </source>
</evidence>
<reference evidence="15 16" key="1">
    <citation type="journal article" date="2021" name="Sci. Rep.">
        <title>The distribution of antibiotic resistance genes in chicken gut microbiota commensals.</title>
        <authorList>
            <person name="Juricova H."/>
            <person name="Matiasovicova J."/>
            <person name="Kubasova T."/>
            <person name="Cejkova D."/>
            <person name="Rychlik I."/>
        </authorList>
    </citation>
    <scope>NUCLEOTIDE SEQUENCE [LARGE SCALE GENOMIC DNA]</scope>
    <source>
        <strain evidence="15 16">An564</strain>
    </source>
</reference>
<dbReference type="RefSeq" id="WP_204719846.1">
    <property type="nucleotide sequence ID" value="NZ_JACSNR010000002.1"/>
</dbReference>
<evidence type="ECO:0000259" key="14">
    <source>
        <dbReference type="Pfam" id="PF20260"/>
    </source>
</evidence>
<evidence type="ECO:0000259" key="13">
    <source>
        <dbReference type="Pfam" id="PF04452"/>
    </source>
</evidence>
<dbReference type="PIRSF" id="PIRSF015601">
    <property type="entry name" value="MTase_slr0722"/>
    <property type="match status" value="1"/>
</dbReference>
<evidence type="ECO:0000256" key="12">
    <source>
        <dbReference type="PIRNR" id="PIRNR015601"/>
    </source>
</evidence>
<dbReference type="EMBL" id="JACSNR010000002">
    <property type="protein sequence ID" value="MBM6922751.1"/>
    <property type="molecule type" value="Genomic_DNA"/>
</dbReference>
<comment type="similarity">
    <text evidence="2 12">Belongs to the RNA methyltransferase RsmE family.</text>
</comment>
<dbReference type="Proteomes" id="UP000724149">
    <property type="component" value="Unassembled WGS sequence"/>
</dbReference>
<evidence type="ECO:0000256" key="7">
    <source>
        <dbReference type="ARBA" id="ARBA00022603"/>
    </source>
</evidence>
<dbReference type="InterPro" id="IPR006700">
    <property type="entry name" value="RsmE"/>
</dbReference>
<dbReference type="Pfam" id="PF04452">
    <property type="entry name" value="Methyltrans_RNA"/>
    <property type="match status" value="1"/>
</dbReference>
<dbReference type="CDD" id="cd18084">
    <property type="entry name" value="RsmE-like"/>
    <property type="match status" value="1"/>
</dbReference>
<gene>
    <name evidence="15" type="ORF">H9X81_03460</name>
</gene>
<dbReference type="SUPFAM" id="SSF88697">
    <property type="entry name" value="PUA domain-like"/>
    <property type="match status" value="1"/>
</dbReference>
<evidence type="ECO:0000313" key="15">
    <source>
        <dbReference type="EMBL" id="MBM6922751.1"/>
    </source>
</evidence>
<evidence type="ECO:0000256" key="10">
    <source>
        <dbReference type="ARBA" id="ARBA00025699"/>
    </source>
</evidence>
<feature type="domain" description="Ribosomal RNA small subunit methyltransferase E methyltransferase" evidence="13">
    <location>
        <begin position="73"/>
        <end position="234"/>
    </location>
</feature>
<dbReference type="InterPro" id="IPR015947">
    <property type="entry name" value="PUA-like_sf"/>
</dbReference>
<dbReference type="GO" id="GO:0008168">
    <property type="term" value="F:methyltransferase activity"/>
    <property type="evidence" value="ECO:0007669"/>
    <property type="project" value="UniProtKB-KW"/>
</dbReference>
<evidence type="ECO:0000313" key="16">
    <source>
        <dbReference type="Proteomes" id="UP000724149"/>
    </source>
</evidence>
<evidence type="ECO:0000256" key="6">
    <source>
        <dbReference type="ARBA" id="ARBA00022552"/>
    </source>
</evidence>
<feature type="domain" description="Ribosomal RNA small subunit methyltransferase E PUA-like" evidence="14">
    <location>
        <begin position="16"/>
        <end position="62"/>
    </location>
</feature>
<keyword evidence="9 12" id="KW-0949">S-adenosyl-L-methionine</keyword>
<dbReference type="PANTHER" id="PTHR30027">
    <property type="entry name" value="RIBOSOMAL RNA SMALL SUBUNIT METHYLTRANSFERASE E"/>
    <property type="match status" value="1"/>
</dbReference>
<dbReference type="InterPro" id="IPR029028">
    <property type="entry name" value="Alpha/beta_knot_MTases"/>
</dbReference>
<comment type="catalytic activity">
    <reaction evidence="11 12">
        <text>uridine(1498) in 16S rRNA + S-adenosyl-L-methionine = N(3)-methyluridine(1498) in 16S rRNA + S-adenosyl-L-homocysteine + H(+)</text>
        <dbReference type="Rhea" id="RHEA:42920"/>
        <dbReference type="Rhea" id="RHEA-COMP:10283"/>
        <dbReference type="Rhea" id="RHEA-COMP:10284"/>
        <dbReference type="ChEBI" id="CHEBI:15378"/>
        <dbReference type="ChEBI" id="CHEBI:57856"/>
        <dbReference type="ChEBI" id="CHEBI:59789"/>
        <dbReference type="ChEBI" id="CHEBI:65315"/>
        <dbReference type="ChEBI" id="CHEBI:74502"/>
        <dbReference type="EC" id="2.1.1.193"/>
    </reaction>
</comment>
<sequence>MPRFFCDAIAGGKAVITGEDAAHIARSLRMQPGERLTLSDGQGTDFDCVLDLVTPQEVFLTVLESYPCRTEPSVYVRLYMAMPKAEKLELIVQKAVELGVGEIIPVLTRRCVSRPDPKSFEKKRVRLARIAAEAAKQSGRGRVPQVREMMDLRPALEEMAARPGAMLFYERSTAPMREVLDRIEGEASLLIGAEGGFDESEVELALSMGIPSLTLGPRILRCETAPMAALSVLMYHTGNMN</sequence>
<proteinExistence type="inferred from homology"/>
<evidence type="ECO:0000256" key="2">
    <source>
        <dbReference type="ARBA" id="ARBA00005528"/>
    </source>
</evidence>
<evidence type="ECO:0000256" key="9">
    <source>
        <dbReference type="ARBA" id="ARBA00022691"/>
    </source>
</evidence>
<name>A0ABS2GMB5_9FIRM</name>
<comment type="function">
    <text evidence="10 12">Specifically methylates the N3 position of the uracil ring of uridine 1498 (m3U1498) in 16S rRNA. Acts on the fully assembled 30S ribosomal subunit.</text>
</comment>
<evidence type="ECO:0000256" key="4">
    <source>
        <dbReference type="ARBA" id="ARBA00013673"/>
    </source>
</evidence>
<evidence type="ECO:0000256" key="5">
    <source>
        <dbReference type="ARBA" id="ARBA00022490"/>
    </source>
</evidence>
<dbReference type="InterPro" id="IPR029026">
    <property type="entry name" value="tRNA_m1G_MTases_N"/>
</dbReference>
<dbReference type="PANTHER" id="PTHR30027:SF3">
    <property type="entry name" value="16S RRNA (URACIL(1498)-N(3))-METHYLTRANSFERASE"/>
    <property type="match status" value="1"/>
</dbReference>
<keyword evidence="5 12" id="KW-0963">Cytoplasm</keyword>
<dbReference type="Pfam" id="PF20260">
    <property type="entry name" value="PUA_4"/>
    <property type="match status" value="1"/>
</dbReference>
<dbReference type="InterPro" id="IPR046886">
    <property type="entry name" value="RsmE_MTase_dom"/>
</dbReference>
<dbReference type="EC" id="2.1.1.193" evidence="3 12"/>
<keyword evidence="7 12" id="KW-0489">Methyltransferase</keyword>
<evidence type="ECO:0000256" key="3">
    <source>
        <dbReference type="ARBA" id="ARBA00012328"/>
    </source>
</evidence>
<evidence type="ECO:0000256" key="1">
    <source>
        <dbReference type="ARBA" id="ARBA00004496"/>
    </source>
</evidence>